<proteinExistence type="predicted"/>
<gene>
    <name evidence="1" type="ORF">D9T18_12120</name>
</gene>
<accession>A0AAD0U009</accession>
<protein>
    <submittedName>
        <fullName evidence="1">Uncharacterized protein</fullName>
    </submittedName>
</protein>
<dbReference type="EMBL" id="CP033065">
    <property type="protein sequence ID" value="AYM87367.1"/>
    <property type="molecule type" value="Genomic_DNA"/>
</dbReference>
<evidence type="ECO:0000313" key="2">
    <source>
        <dbReference type="Proteomes" id="UP000279995"/>
    </source>
</evidence>
<name>A0AAD0U009_9GAMM</name>
<evidence type="ECO:0000313" key="1">
    <source>
        <dbReference type="EMBL" id="AYM87367.1"/>
    </source>
</evidence>
<organism evidence="1 2">
    <name type="scientific">Pseudoalteromonas agarivorans</name>
    <dbReference type="NCBI Taxonomy" id="176102"/>
    <lineage>
        <taxon>Bacteria</taxon>
        <taxon>Pseudomonadati</taxon>
        <taxon>Pseudomonadota</taxon>
        <taxon>Gammaproteobacteria</taxon>
        <taxon>Alteromonadales</taxon>
        <taxon>Pseudoalteromonadaceae</taxon>
        <taxon>Pseudoalteromonas</taxon>
    </lineage>
</organism>
<sequence>MGKTSMHFKCAHNIKTHLCFEKKQLKIMTFLLPAHAQLSLNKIQSALTKKVKNNSIYFLL</sequence>
<reference evidence="1 2" key="1">
    <citation type="submission" date="2018-10" db="EMBL/GenBank/DDBJ databases">
        <title>Complete Genome Sequence and Transcriptomic Profiles of a Marine Bacterium, Pseudoalteromonas agarivorans Hao 2018.</title>
        <authorList>
            <person name="Hao L."/>
        </authorList>
    </citation>
    <scope>NUCLEOTIDE SEQUENCE [LARGE SCALE GENOMIC DNA]</scope>
    <source>
        <strain evidence="1 2">Hao 2018</strain>
    </source>
</reference>
<dbReference type="AlphaFoldDB" id="A0AAD0U009"/>
<dbReference type="Proteomes" id="UP000279995">
    <property type="component" value="Chromosome I"/>
</dbReference>